<keyword evidence="7 16" id="KW-0547">Nucleotide-binding</keyword>
<dbReference type="Ensembl" id="ENSSORT00005011324.1">
    <property type="protein sequence ID" value="ENSSORP00005010950.1"/>
    <property type="gene ID" value="ENSSORG00005005646.1"/>
</dbReference>
<feature type="transmembrane region" description="Helical" evidence="18">
    <location>
        <begin position="952"/>
        <end position="973"/>
    </location>
</feature>
<feature type="binding site" evidence="16">
    <location>
        <position position="366"/>
    </location>
    <ligand>
        <name>ATP</name>
        <dbReference type="ChEBI" id="CHEBI:30616"/>
    </ligand>
</feature>
<dbReference type="Pfam" id="PF13246">
    <property type="entry name" value="Cation_ATPase"/>
    <property type="match status" value="1"/>
</dbReference>
<dbReference type="FunFam" id="3.40.50.1000:FF:000001">
    <property type="entry name" value="Phospholipid-transporting ATPase IC"/>
    <property type="match status" value="1"/>
</dbReference>
<keyword evidence="11 18" id="KW-1133">Transmembrane helix</keyword>
<dbReference type="Proteomes" id="UP000472271">
    <property type="component" value="Chromosome 16"/>
</dbReference>
<keyword evidence="23" id="KW-1185">Reference proteome</keyword>
<dbReference type="PANTHER" id="PTHR24092:SF46">
    <property type="entry name" value="PHOSPHOLIPID-TRANSPORTING ATPASE ID"/>
    <property type="match status" value="1"/>
</dbReference>
<evidence type="ECO:0000256" key="5">
    <source>
        <dbReference type="ARBA" id="ARBA00022692"/>
    </source>
</evidence>
<feature type="binding site" evidence="17">
    <location>
        <position position="780"/>
    </location>
    <ligand>
        <name>Mg(2+)</name>
        <dbReference type="ChEBI" id="CHEBI:18420"/>
    </ligand>
</feature>
<dbReference type="InterPro" id="IPR023214">
    <property type="entry name" value="HAD_sf"/>
</dbReference>
<dbReference type="PANTHER" id="PTHR24092">
    <property type="entry name" value="PROBABLE PHOSPHOLIPID-TRANSPORTING ATPASE"/>
    <property type="match status" value="1"/>
</dbReference>
<dbReference type="SUPFAM" id="SSF81660">
    <property type="entry name" value="Metal cation-transporting ATPase, ATP-binding domain N"/>
    <property type="match status" value="1"/>
</dbReference>
<dbReference type="FunFam" id="2.70.150.10:FF:000025">
    <property type="entry name" value="Phospholipid-transporting ATPase"/>
    <property type="match status" value="1"/>
</dbReference>
<feature type="compositionally biased region" description="Pro residues" evidence="19">
    <location>
        <begin position="680"/>
        <end position="704"/>
    </location>
</feature>
<comment type="similarity">
    <text evidence="3 18">Belongs to the cation transport ATPase (P-type) (TC 3.A.3) family. Type IV subfamily.</text>
</comment>
<feature type="binding site" evidence="16">
    <location>
        <position position="637"/>
    </location>
    <ligand>
        <name>ATP</name>
        <dbReference type="ChEBI" id="CHEBI:30616"/>
    </ligand>
</feature>
<dbReference type="Pfam" id="PF16212">
    <property type="entry name" value="PhoLip_ATPase_C"/>
    <property type="match status" value="1"/>
</dbReference>
<dbReference type="SFLD" id="SFLDG00002">
    <property type="entry name" value="C1.7:_P-type_atpase_like"/>
    <property type="match status" value="1"/>
</dbReference>
<dbReference type="GO" id="GO:0005524">
    <property type="term" value="F:ATP binding"/>
    <property type="evidence" value="ECO:0007669"/>
    <property type="project" value="UniProtKB-UniRule"/>
</dbReference>
<feature type="binding site" evidence="16">
    <location>
        <position position="365"/>
    </location>
    <ligand>
        <name>ATP</name>
        <dbReference type="ChEBI" id="CHEBI:30616"/>
    </ligand>
</feature>
<feature type="binding site" evidence="16">
    <location>
        <position position="364"/>
    </location>
    <ligand>
        <name>ATP</name>
        <dbReference type="ChEBI" id="CHEBI:30616"/>
    </ligand>
</feature>
<feature type="binding site" evidence="16">
    <location>
        <position position="779"/>
    </location>
    <ligand>
        <name>ATP</name>
        <dbReference type="ChEBI" id="CHEBI:30616"/>
    </ligand>
</feature>
<dbReference type="FunFam" id="3.40.50.1000:FF:000014">
    <property type="entry name" value="Phospholipid-transporting ATPase"/>
    <property type="match status" value="1"/>
</dbReference>
<dbReference type="GO" id="GO:0000287">
    <property type="term" value="F:magnesium ion binding"/>
    <property type="evidence" value="ECO:0007669"/>
    <property type="project" value="UniProtKB-UniRule"/>
</dbReference>
<dbReference type="InterPro" id="IPR018303">
    <property type="entry name" value="ATPase_P-typ_P_site"/>
</dbReference>
<keyword evidence="6 17" id="KW-0479">Metal-binding</keyword>
<dbReference type="CDD" id="cd02073">
    <property type="entry name" value="P-type_ATPase_APLT_Dnf-like"/>
    <property type="match status" value="1"/>
</dbReference>
<keyword evidence="5 18" id="KW-0812">Transmembrane</keyword>
<evidence type="ECO:0000256" key="12">
    <source>
        <dbReference type="ARBA" id="ARBA00023055"/>
    </source>
</evidence>
<feature type="domain" description="P-type ATPase C-terminal" evidence="21">
    <location>
        <begin position="802"/>
        <end position="1018"/>
    </location>
</feature>
<evidence type="ECO:0000256" key="6">
    <source>
        <dbReference type="ARBA" id="ARBA00022723"/>
    </source>
</evidence>
<dbReference type="GO" id="GO:0016887">
    <property type="term" value="F:ATP hydrolysis activity"/>
    <property type="evidence" value="ECO:0007669"/>
    <property type="project" value="InterPro"/>
</dbReference>
<feature type="transmembrane region" description="Helical" evidence="18">
    <location>
        <begin position="290"/>
        <end position="316"/>
    </location>
</feature>
<feature type="transmembrane region" description="Helical" evidence="18">
    <location>
        <begin position="248"/>
        <end position="270"/>
    </location>
</feature>
<evidence type="ECO:0000256" key="11">
    <source>
        <dbReference type="ARBA" id="ARBA00022989"/>
    </source>
</evidence>
<dbReference type="GO" id="GO:0005802">
    <property type="term" value="C:trans-Golgi network"/>
    <property type="evidence" value="ECO:0007669"/>
    <property type="project" value="TreeGrafter"/>
</dbReference>
<accession>A0A672Z2B9</accession>
<proteinExistence type="inferred from homology"/>
<dbReference type="Gene3D" id="3.40.50.1000">
    <property type="entry name" value="HAD superfamily/HAD-like"/>
    <property type="match status" value="1"/>
</dbReference>
<dbReference type="SUPFAM" id="SSF81653">
    <property type="entry name" value="Calcium ATPase, transduction domain A"/>
    <property type="match status" value="1"/>
</dbReference>
<dbReference type="PROSITE" id="PS00154">
    <property type="entry name" value="ATPASE_E1_E2"/>
    <property type="match status" value="1"/>
</dbReference>
<organism evidence="22 23">
    <name type="scientific">Sphaeramia orbicularis</name>
    <name type="common">orbiculate cardinalfish</name>
    <dbReference type="NCBI Taxonomy" id="375764"/>
    <lineage>
        <taxon>Eukaryota</taxon>
        <taxon>Metazoa</taxon>
        <taxon>Chordata</taxon>
        <taxon>Craniata</taxon>
        <taxon>Vertebrata</taxon>
        <taxon>Euteleostomi</taxon>
        <taxon>Actinopterygii</taxon>
        <taxon>Neopterygii</taxon>
        <taxon>Teleostei</taxon>
        <taxon>Neoteleostei</taxon>
        <taxon>Acanthomorphata</taxon>
        <taxon>Gobiaria</taxon>
        <taxon>Kurtiformes</taxon>
        <taxon>Apogonoidei</taxon>
        <taxon>Apogonidae</taxon>
        <taxon>Apogoninae</taxon>
        <taxon>Sphaeramia</taxon>
    </lineage>
</organism>
<evidence type="ECO:0000256" key="14">
    <source>
        <dbReference type="ARBA" id="ARBA00034036"/>
    </source>
</evidence>
<evidence type="ECO:0000256" key="13">
    <source>
        <dbReference type="ARBA" id="ARBA00023136"/>
    </source>
</evidence>
<comment type="subcellular location">
    <subcellularLocation>
        <location evidence="2">Endomembrane system</location>
        <topology evidence="2">Multi-pass membrane protein</topology>
    </subcellularLocation>
    <subcellularLocation>
        <location evidence="18">Membrane</location>
        <topology evidence="18">Multi-pass membrane protein</topology>
    </subcellularLocation>
</comment>
<feature type="transmembrane region" description="Helical" evidence="18">
    <location>
        <begin position="833"/>
        <end position="854"/>
    </location>
</feature>
<evidence type="ECO:0000256" key="7">
    <source>
        <dbReference type="ARBA" id="ARBA00022741"/>
    </source>
</evidence>
<dbReference type="SUPFAM" id="SSF81665">
    <property type="entry name" value="Calcium ATPase, transmembrane domain M"/>
    <property type="match status" value="1"/>
</dbReference>
<feature type="region of interest" description="Disordered" evidence="19">
    <location>
        <begin position="677"/>
        <end position="706"/>
    </location>
</feature>
<keyword evidence="9 17" id="KW-0460">Magnesium</keyword>
<evidence type="ECO:0000256" key="18">
    <source>
        <dbReference type="RuleBase" id="RU362033"/>
    </source>
</evidence>
<evidence type="ECO:0000259" key="21">
    <source>
        <dbReference type="Pfam" id="PF16212"/>
    </source>
</evidence>
<name>A0A672Z2B9_9TELE</name>
<reference evidence="22" key="1">
    <citation type="submission" date="2019-06" db="EMBL/GenBank/DDBJ databases">
        <authorList>
            <consortium name="Wellcome Sanger Institute Data Sharing"/>
        </authorList>
    </citation>
    <scope>NUCLEOTIDE SEQUENCE [LARGE SCALE GENOMIC DNA]</scope>
</reference>
<feature type="binding site" evidence="16">
    <location>
        <position position="638"/>
    </location>
    <ligand>
        <name>ATP</name>
        <dbReference type="ChEBI" id="CHEBI:30616"/>
    </ligand>
</feature>
<dbReference type="Gene3D" id="3.40.1110.10">
    <property type="entry name" value="Calcium-transporting ATPase, cytoplasmic domain N"/>
    <property type="match status" value="1"/>
</dbReference>
<feature type="binding site" evidence="16">
    <location>
        <position position="636"/>
    </location>
    <ligand>
        <name>ATP</name>
        <dbReference type="ChEBI" id="CHEBI:30616"/>
    </ligand>
</feature>
<dbReference type="InterPro" id="IPR023299">
    <property type="entry name" value="ATPase_P-typ_cyto_dom_N"/>
</dbReference>
<dbReference type="Pfam" id="PF16209">
    <property type="entry name" value="PhoLip_ATPase_N"/>
    <property type="match status" value="1"/>
</dbReference>
<evidence type="ECO:0000256" key="9">
    <source>
        <dbReference type="ARBA" id="ARBA00022842"/>
    </source>
</evidence>
<comment type="catalytic activity">
    <reaction evidence="14 18">
        <text>ATP + H2O + phospholipidSide 1 = ADP + phosphate + phospholipidSide 2.</text>
        <dbReference type="EC" id="7.6.2.1"/>
    </reaction>
</comment>
<feature type="binding site" evidence="16">
    <location>
        <position position="522"/>
    </location>
    <ligand>
        <name>ATP</name>
        <dbReference type="ChEBI" id="CHEBI:30616"/>
    </ligand>
</feature>
<feature type="domain" description="P-type ATPase N-terminal" evidence="20">
    <location>
        <begin position="2"/>
        <end position="62"/>
    </location>
</feature>
<feature type="binding site" evidence="16">
    <location>
        <position position="458"/>
    </location>
    <ligand>
        <name>ATP</name>
        <dbReference type="ChEBI" id="CHEBI:30616"/>
    </ligand>
</feature>
<reference evidence="22" key="2">
    <citation type="submission" date="2025-08" db="UniProtKB">
        <authorList>
            <consortium name="Ensembl"/>
        </authorList>
    </citation>
    <scope>IDENTIFICATION</scope>
</reference>
<dbReference type="GO" id="GO:0007030">
    <property type="term" value="P:Golgi organization"/>
    <property type="evidence" value="ECO:0007669"/>
    <property type="project" value="TreeGrafter"/>
</dbReference>
<feature type="binding site" evidence="16">
    <location>
        <position position="780"/>
    </location>
    <ligand>
        <name>ATP</name>
        <dbReference type="ChEBI" id="CHEBI:30616"/>
    </ligand>
</feature>
<evidence type="ECO:0000256" key="3">
    <source>
        <dbReference type="ARBA" id="ARBA00008109"/>
    </source>
</evidence>
<feature type="transmembrane region" description="Helical" evidence="18">
    <location>
        <begin position="916"/>
        <end position="937"/>
    </location>
</feature>
<dbReference type="InterPro" id="IPR044492">
    <property type="entry name" value="P_typ_ATPase_HD_dom"/>
</dbReference>
<evidence type="ECO:0000313" key="22">
    <source>
        <dbReference type="Ensembl" id="ENSSORP00005010950.1"/>
    </source>
</evidence>
<dbReference type="Gene3D" id="2.70.150.10">
    <property type="entry name" value="Calcium-transporting ATPase, cytoplasmic transduction domain A"/>
    <property type="match status" value="1"/>
</dbReference>
<evidence type="ECO:0000256" key="1">
    <source>
        <dbReference type="ARBA" id="ARBA00001946"/>
    </source>
</evidence>
<keyword evidence="4" id="KW-0813">Transport</keyword>
<keyword evidence="10 18" id="KW-1278">Translocase</keyword>
<dbReference type="EC" id="7.6.2.1" evidence="18"/>
<feature type="binding site" evidence="17">
    <location>
        <position position="366"/>
    </location>
    <ligand>
        <name>Mg(2+)</name>
        <dbReference type="ChEBI" id="CHEBI:18420"/>
    </ligand>
</feature>
<dbReference type="GO" id="GO:0140345">
    <property type="term" value="F:phosphatidylcholine flippase activity"/>
    <property type="evidence" value="ECO:0007669"/>
    <property type="project" value="UniProtKB-ARBA"/>
</dbReference>
<evidence type="ECO:0000259" key="20">
    <source>
        <dbReference type="Pfam" id="PF16209"/>
    </source>
</evidence>
<evidence type="ECO:0000313" key="23">
    <source>
        <dbReference type="Proteomes" id="UP000472271"/>
    </source>
</evidence>
<dbReference type="AlphaFoldDB" id="A0A672Z2B9"/>
<dbReference type="GO" id="GO:0005886">
    <property type="term" value="C:plasma membrane"/>
    <property type="evidence" value="ECO:0007669"/>
    <property type="project" value="TreeGrafter"/>
</dbReference>
<feature type="transmembrane region" description="Helical" evidence="18">
    <location>
        <begin position="40"/>
        <end position="69"/>
    </location>
</feature>
<dbReference type="InterPro" id="IPR032631">
    <property type="entry name" value="P-type_ATPase_N"/>
</dbReference>
<evidence type="ECO:0000256" key="15">
    <source>
        <dbReference type="PIRSR" id="PIRSR606539-1"/>
    </source>
</evidence>
<dbReference type="SFLD" id="SFLDF00027">
    <property type="entry name" value="p-type_atpase"/>
    <property type="match status" value="1"/>
</dbReference>
<evidence type="ECO:0000256" key="19">
    <source>
        <dbReference type="SAM" id="MobiDB-lite"/>
    </source>
</evidence>
<feature type="transmembrane region" description="Helical" evidence="18">
    <location>
        <begin position="980"/>
        <end position="1000"/>
    </location>
</feature>
<dbReference type="GO" id="GO:0045332">
    <property type="term" value="P:phospholipid translocation"/>
    <property type="evidence" value="ECO:0007669"/>
    <property type="project" value="TreeGrafter"/>
</dbReference>
<dbReference type="NCBIfam" id="TIGR01494">
    <property type="entry name" value="ATPase_P-type"/>
    <property type="match status" value="1"/>
</dbReference>
<dbReference type="InterPro" id="IPR006539">
    <property type="entry name" value="P-type_ATPase_IV"/>
</dbReference>
<dbReference type="InterPro" id="IPR036412">
    <property type="entry name" value="HAD-like_sf"/>
</dbReference>
<feature type="binding site" evidence="16">
    <location>
        <position position="499"/>
    </location>
    <ligand>
        <name>ATP</name>
        <dbReference type="ChEBI" id="CHEBI:30616"/>
    </ligand>
</feature>
<feature type="binding site" evidence="16">
    <location>
        <position position="750"/>
    </location>
    <ligand>
        <name>ATP</name>
        <dbReference type="ChEBI" id="CHEBI:30616"/>
    </ligand>
</feature>
<evidence type="ECO:0000256" key="2">
    <source>
        <dbReference type="ARBA" id="ARBA00004127"/>
    </source>
</evidence>
<feature type="binding site" evidence="16">
    <location>
        <position position="756"/>
    </location>
    <ligand>
        <name>ATP</name>
        <dbReference type="ChEBI" id="CHEBI:30616"/>
    </ligand>
</feature>
<protein>
    <recommendedName>
        <fullName evidence="18">Phospholipid-transporting ATPase</fullName>
        <ecNumber evidence="18">7.6.2.1</ecNumber>
    </recommendedName>
</protein>
<dbReference type="SUPFAM" id="SSF56784">
    <property type="entry name" value="HAD-like"/>
    <property type="match status" value="1"/>
</dbReference>
<dbReference type="InterPro" id="IPR032630">
    <property type="entry name" value="P_typ_ATPase_c"/>
</dbReference>
<reference evidence="22" key="3">
    <citation type="submission" date="2025-09" db="UniProtKB">
        <authorList>
            <consortium name="Ensembl"/>
        </authorList>
    </citation>
    <scope>IDENTIFICATION</scope>
</reference>
<feature type="transmembrane region" description="Helical" evidence="18">
    <location>
        <begin position="866"/>
        <end position="886"/>
    </location>
</feature>
<feature type="binding site" evidence="16">
    <location>
        <position position="556"/>
    </location>
    <ligand>
        <name>ATP</name>
        <dbReference type="ChEBI" id="CHEBI:30616"/>
    </ligand>
</feature>
<gene>
    <name evidence="22" type="primary">atp8b2</name>
</gene>
<sequence>REYNEKFQYASNCIMTSKYNIITFLPVNLFEQFQEVANTYFLFLLILQLIPQISSLSWFTTIVPLALVLSITAVKDATDDYFRHKSDNQVNNRQLQNEKWMNVRVGDIIKLENNQFVAADLLLLSSSEPHGLCYIETAELDGETNMKVRQSVSVTSELGDPNNLASFDGEVVCEPPNNKLDRFCGTLYWREKKYTLTNQNMLLRGCVLRNTEACYGLVIFAGPDTKLMQNSGRTKFKRTSIDRLMNTLVLWIFGFLVCMGVILAVGNAVWEREVGSLFQSYLPWDPPVDNFLFSAFLSFWSYVIILNTVVPISLYVSVEVIRLGHSYFINWDQQMFCSQCNTAAEARTTTLNEELGQVEYIFSDKTGTLTQNIMSFNKCSINGQTYGNYTNTQKLDFTPFNPLADPDFCFYDDTLLESVKVGDLHTHEFFRVLSLCHTVMSEEKSEGELVYKAQSPDEGALVTAARNFGFVFRSRTPGTITTTEMGQTVTYSLLAILDFNNIRKRMSVIVRSPEGRIRLYCKGADTVLLERLHPCNQELMNITSDHLNEYAADGLRTLALAYRDLSEDEWEAWSESHRCADKATDCREDRLAAAYEEIEQDMMLLGATAIEDKLQEGVPETIAILSLANIKIWVLTGDKQETAVNIGYSCKMLTDDMTEVFIISGHTVQSVRQELRSLRCPPPPPHPPPPPPPASPPPASPSPPSNLMDNISGEFALVINGHSLAHALEADMEGEFVSTACACKAVICCRVTPLQKAQVVELIKKHKKAVTLAVGDGANDVSMIKSAHIGVGISGQEGIQAVLASDYSFSQFRFLQRLLLVHGRWSYLRMCRFLCYFFYKNFAFTMVHFWFGFFCGFSAQTVYDQYFITLYNIVYTSLPVLAMGIFDQDVPDQRSLEYPKLYEPGQLNLLFNKREFFICITQGIYTSVVLFFVPYAVLSNATQSTGEPLADYQTFAVTTATSLVIVVSVQIALDTGFWTIINHVFVWGSLGSYFTIMFALHSQTLFRIFPNQFHFVGRFPTPCLSVYGCVIRSGLLPILSEGRLGARSGSRRSGYAFAHQEGFGELITSGKNMRLSSLALATFASKHSKHFHVIVLYLY</sequence>
<comment type="cofactor">
    <cofactor evidence="1 17">
        <name>Mg(2+)</name>
        <dbReference type="ChEBI" id="CHEBI:18420"/>
    </cofactor>
</comment>
<evidence type="ECO:0000256" key="8">
    <source>
        <dbReference type="ARBA" id="ARBA00022840"/>
    </source>
</evidence>
<evidence type="ECO:0000256" key="4">
    <source>
        <dbReference type="ARBA" id="ARBA00022448"/>
    </source>
</evidence>
<dbReference type="InterPro" id="IPR023298">
    <property type="entry name" value="ATPase_P-typ_TM_dom_sf"/>
</dbReference>
<keyword evidence="8 16" id="KW-0067">ATP-binding</keyword>
<dbReference type="NCBIfam" id="TIGR01652">
    <property type="entry name" value="ATPase-Plipid"/>
    <property type="match status" value="1"/>
</dbReference>
<dbReference type="SFLD" id="SFLDS00003">
    <property type="entry name" value="Haloacid_Dehalogenase"/>
    <property type="match status" value="1"/>
</dbReference>
<dbReference type="PRINTS" id="PR00119">
    <property type="entry name" value="CATATPASE"/>
</dbReference>
<dbReference type="InterPro" id="IPR008250">
    <property type="entry name" value="ATPase_P-typ_transduc_dom_A_sf"/>
</dbReference>
<evidence type="ECO:0000256" key="17">
    <source>
        <dbReference type="PIRSR" id="PIRSR606539-3"/>
    </source>
</evidence>
<keyword evidence="13 18" id="KW-0472">Membrane</keyword>
<dbReference type="FunFam" id="3.40.1110.10:FF:000188">
    <property type="entry name" value="Phospholipid-transporting ATPase"/>
    <property type="match status" value="1"/>
</dbReference>
<evidence type="ECO:0000256" key="10">
    <source>
        <dbReference type="ARBA" id="ARBA00022967"/>
    </source>
</evidence>
<feature type="binding site" evidence="17">
    <location>
        <position position="776"/>
    </location>
    <ligand>
        <name>Mg(2+)</name>
        <dbReference type="ChEBI" id="CHEBI:18420"/>
    </ligand>
</feature>
<dbReference type="InterPro" id="IPR001757">
    <property type="entry name" value="P_typ_ATPase"/>
</dbReference>
<evidence type="ECO:0000256" key="16">
    <source>
        <dbReference type="PIRSR" id="PIRSR606539-2"/>
    </source>
</evidence>
<feature type="active site" description="4-aspartylphosphate intermediate" evidence="15">
    <location>
        <position position="364"/>
    </location>
</feature>
<feature type="binding site" evidence="17">
    <location>
        <position position="364"/>
    </location>
    <ligand>
        <name>Mg(2+)</name>
        <dbReference type="ChEBI" id="CHEBI:18420"/>
    </ligand>
</feature>
<keyword evidence="12" id="KW-0445">Lipid transport</keyword>